<evidence type="ECO:0000313" key="2">
    <source>
        <dbReference type="Proteomes" id="UP000009062"/>
    </source>
</evidence>
<dbReference type="EMBL" id="CP003316">
    <property type="protein sequence ID" value="AFA38964.1"/>
    <property type="molecule type" value="Genomic_DNA"/>
</dbReference>
<proteinExistence type="predicted"/>
<dbReference type="HOGENOM" id="CLU_2393018_0_0_2"/>
<organism evidence="1 2">
    <name type="scientific">Pyrobaculum oguniense (strain DSM 13380 / JCM 10595 / TE7)</name>
    <dbReference type="NCBI Taxonomy" id="698757"/>
    <lineage>
        <taxon>Archaea</taxon>
        <taxon>Thermoproteota</taxon>
        <taxon>Thermoprotei</taxon>
        <taxon>Thermoproteales</taxon>
        <taxon>Thermoproteaceae</taxon>
        <taxon>Pyrobaculum</taxon>
    </lineage>
</organism>
<gene>
    <name evidence="1" type="ordered locus">Pogu_0937</name>
</gene>
<dbReference type="Proteomes" id="UP000009062">
    <property type="component" value="Chromosome"/>
</dbReference>
<reference evidence="1 2" key="1">
    <citation type="journal article" date="2012" name="Stand. Genomic Sci.">
        <title>Complete genome sequence of Pyrobaculum oguniense.</title>
        <authorList>
            <person name="Bernick D.L."/>
            <person name="Karplus K."/>
            <person name="Lui L.M."/>
            <person name="Coker J.K."/>
            <person name="Murphy J.N."/>
            <person name="Chan P.P."/>
            <person name="Cozen A.E."/>
            <person name="Lowe T.M."/>
        </authorList>
    </citation>
    <scope>NUCLEOTIDE SEQUENCE [LARGE SCALE GENOMIC DNA]</scope>
    <source>
        <strain evidence="1 2">TE7</strain>
    </source>
</reference>
<name>H6Q8F7_PYROT</name>
<dbReference type="AlphaFoldDB" id="H6Q8F7"/>
<dbReference type="STRING" id="698757.Pogu_0937"/>
<protein>
    <submittedName>
        <fullName evidence="1">Uncharacterized protein</fullName>
    </submittedName>
</protein>
<keyword evidence="2" id="KW-1185">Reference proteome</keyword>
<evidence type="ECO:0000313" key="1">
    <source>
        <dbReference type="EMBL" id="AFA38964.1"/>
    </source>
</evidence>
<sequence length="93" mass="10346">MYRLYAAYPIAAMASYAAWRLAPEPLAKALADVEYAVYMLWPLPAIASVLLSRWQAAKFKSDKEAVFVPMQFVHEYGHLSTAAHIDSVGASRL</sequence>
<dbReference type="KEGG" id="pog:Pogu_0937"/>
<accession>H6Q8F7</accession>
<dbReference type="eggNOG" id="arCOG09804">
    <property type="taxonomic scope" value="Archaea"/>
</dbReference>